<evidence type="ECO:0000256" key="1">
    <source>
        <dbReference type="SAM" id="Phobius"/>
    </source>
</evidence>
<protein>
    <recommendedName>
        <fullName evidence="2">Calcineurin-like phosphoesterase domain-containing protein</fullName>
    </recommendedName>
</protein>
<reference evidence="4" key="1">
    <citation type="submission" date="2017-09" db="EMBL/GenBank/DDBJ databases">
        <title>Depth-based differentiation of microbial function through sediment-hosted aquifers and enrichment of novel symbionts in the deep terrestrial subsurface.</title>
        <authorList>
            <person name="Probst A.J."/>
            <person name="Ladd B."/>
            <person name="Jarett J.K."/>
            <person name="Geller-Mcgrath D.E."/>
            <person name="Sieber C.M.K."/>
            <person name="Emerson J.B."/>
            <person name="Anantharaman K."/>
            <person name="Thomas B.C."/>
            <person name="Malmstrom R."/>
            <person name="Stieglmeier M."/>
            <person name="Klingl A."/>
            <person name="Woyke T."/>
            <person name="Ryan C.M."/>
            <person name="Banfield J.F."/>
        </authorList>
    </citation>
    <scope>NUCLEOTIDE SEQUENCE [LARGE SCALE GENOMIC DNA]</scope>
</reference>
<feature type="transmembrane region" description="Helical" evidence="1">
    <location>
        <begin position="6"/>
        <end position="23"/>
    </location>
</feature>
<dbReference type="EMBL" id="PFBV01000003">
    <property type="protein sequence ID" value="PIT88438.1"/>
    <property type="molecule type" value="Genomic_DNA"/>
</dbReference>
<feature type="domain" description="Calcineurin-like phosphoesterase" evidence="2">
    <location>
        <begin position="96"/>
        <end position="274"/>
    </location>
</feature>
<evidence type="ECO:0000313" key="4">
    <source>
        <dbReference type="Proteomes" id="UP000231426"/>
    </source>
</evidence>
<dbReference type="AlphaFoldDB" id="A0A2M6W6M4"/>
<keyword evidence="1" id="KW-0812">Transmembrane</keyword>
<organism evidence="3 4">
    <name type="scientific">Candidatus Magasanikbacteria bacterium CG10_big_fil_rev_8_21_14_0_10_36_32</name>
    <dbReference type="NCBI Taxonomy" id="1974646"/>
    <lineage>
        <taxon>Bacteria</taxon>
        <taxon>Candidatus Magasanikiibacteriota</taxon>
    </lineage>
</organism>
<sequence length="340" mass="38865">MNFISIIIEGYLIVAVTIVFILLRDLKRLKNVSKNNNHYRFKHFYPFYGPGKVWAVSVIIILMIGIIVGIDSRFFEINHITIKNTEIQTISIQQPIKIAWLTDLQLGNHKKDAWLKKIINKLDNIKPDLILLGGDLIDNEGSYENESQYFEPLKKITNKYPIYYIMGNHEYGVGSASRGHPEWQTGDRSKDLMKKMDEIGIPLLLNQLECLNINNQSLCIFGVDDFWAKPIVFDDLKKWDQITPLIFITHNPDAVQFWPSNTNLPIITLAGHTHGGQVWLPIVKRPLLTAEVDLGFKYYRGLNYWNNIPIYTSTGLGESGGPVRFCALPEISVIELIPAN</sequence>
<evidence type="ECO:0000259" key="2">
    <source>
        <dbReference type="Pfam" id="PF00149"/>
    </source>
</evidence>
<gene>
    <name evidence="3" type="ORF">COU29_01485</name>
</gene>
<keyword evidence="1" id="KW-1133">Transmembrane helix</keyword>
<comment type="caution">
    <text evidence="3">The sequence shown here is derived from an EMBL/GenBank/DDBJ whole genome shotgun (WGS) entry which is preliminary data.</text>
</comment>
<dbReference type="Gene3D" id="3.60.21.10">
    <property type="match status" value="1"/>
</dbReference>
<accession>A0A2M6W6M4</accession>
<dbReference type="PANTHER" id="PTHR31302:SF0">
    <property type="entry name" value="TRANSMEMBRANE PROTEIN WITH METALLOPHOSPHOESTERASE DOMAIN"/>
    <property type="match status" value="1"/>
</dbReference>
<proteinExistence type="predicted"/>
<feature type="transmembrane region" description="Helical" evidence="1">
    <location>
        <begin position="44"/>
        <end position="70"/>
    </location>
</feature>
<dbReference type="SUPFAM" id="SSF56300">
    <property type="entry name" value="Metallo-dependent phosphatases"/>
    <property type="match status" value="1"/>
</dbReference>
<dbReference type="InterPro" id="IPR029052">
    <property type="entry name" value="Metallo-depent_PP-like"/>
</dbReference>
<dbReference type="GO" id="GO:0016787">
    <property type="term" value="F:hydrolase activity"/>
    <property type="evidence" value="ECO:0007669"/>
    <property type="project" value="InterPro"/>
</dbReference>
<dbReference type="InterPro" id="IPR051158">
    <property type="entry name" value="Metallophosphoesterase_sf"/>
</dbReference>
<evidence type="ECO:0000313" key="3">
    <source>
        <dbReference type="EMBL" id="PIT88438.1"/>
    </source>
</evidence>
<name>A0A2M6W6M4_9BACT</name>
<dbReference type="InterPro" id="IPR004843">
    <property type="entry name" value="Calcineurin-like_PHP"/>
</dbReference>
<dbReference type="Proteomes" id="UP000231426">
    <property type="component" value="Unassembled WGS sequence"/>
</dbReference>
<keyword evidence="1" id="KW-0472">Membrane</keyword>
<dbReference type="Pfam" id="PF00149">
    <property type="entry name" value="Metallophos"/>
    <property type="match status" value="1"/>
</dbReference>
<dbReference type="PANTHER" id="PTHR31302">
    <property type="entry name" value="TRANSMEMBRANE PROTEIN WITH METALLOPHOSPHOESTERASE DOMAIN-RELATED"/>
    <property type="match status" value="1"/>
</dbReference>